<comment type="similarity">
    <text evidence="1">Belongs to the PPR family. P subfamily.</text>
</comment>
<proteinExistence type="inferred from homology"/>
<reference evidence="4" key="1">
    <citation type="submission" date="2022-11" db="EMBL/GenBank/DDBJ databases">
        <authorList>
            <person name="Hyden B.L."/>
            <person name="Feng K."/>
            <person name="Yates T."/>
            <person name="Jawdy S."/>
            <person name="Smart L.B."/>
            <person name="Muchero W."/>
        </authorList>
    </citation>
    <scope>NUCLEOTIDE SEQUENCE</scope>
    <source>
        <tissue evidence="4">Shoot tip</tissue>
    </source>
</reference>
<evidence type="ECO:0000256" key="2">
    <source>
        <dbReference type="ARBA" id="ARBA00022737"/>
    </source>
</evidence>
<organism evidence="4 5">
    <name type="scientific">Salix viminalis</name>
    <name type="common">Common osier</name>
    <name type="synonym">Basket willow</name>
    <dbReference type="NCBI Taxonomy" id="40686"/>
    <lineage>
        <taxon>Eukaryota</taxon>
        <taxon>Viridiplantae</taxon>
        <taxon>Streptophyta</taxon>
        <taxon>Embryophyta</taxon>
        <taxon>Tracheophyta</taxon>
        <taxon>Spermatophyta</taxon>
        <taxon>Magnoliopsida</taxon>
        <taxon>eudicotyledons</taxon>
        <taxon>Gunneridae</taxon>
        <taxon>Pentapetalae</taxon>
        <taxon>rosids</taxon>
        <taxon>fabids</taxon>
        <taxon>Malpighiales</taxon>
        <taxon>Salicaceae</taxon>
        <taxon>Saliceae</taxon>
        <taxon>Salix</taxon>
    </lineage>
</organism>
<name>A0A9Q0UVW4_SALVM</name>
<dbReference type="PANTHER" id="PTHR47447:SF17">
    <property type="entry name" value="OS12G0638900 PROTEIN"/>
    <property type="match status" value="1"/>
</dbReference>
<dbReference type="InterPro" id="IPR011990">
    <property type="entry name" value="TPR-like_helical_dom_sf"/>
</dbReference>
<dbReference type="InterPro" id="IPR002885">
    <property type="entry name" value="PPR_rpt"/>
</dbReference>
<dbReference type="PANTHER" id="PTHR47447">
    <property type="entry name" value="OS03G0856100 PROTEIN"/>
    <property type="match status" value="1"/>
</dbReference>
<accession>A0A9Q0UVW4</accession>
<evidence type="ECO:0000256" key="1">
    <source>
        <dbReference type="ARBA" id="ARBA00007626"/>
    </source>
</evidence>
<dbReference type="Pfam" id="PF13812">
    <property type="entry name" value="PPR_3"/>
    <property type="match status" value="1"/>
</dbReference>
<comment type="caution">
    <text evidence="4">The sequence shown here is derived from an EMBL/GenBank/DDBJ whole genome shotgun (WGS) entry which is preliminary data.</text>
</comment>
<dbReference type="OrthoDB" id="185373at2759"/>
<gene>
    <name evidence="4" type="ORF">OIU85_018847</name>
</gene>
<evidence type="ECO:0000313" key="5">
    <source>
        <dbReference type="Proteomes" id="UP001151529"/>
    </source>
</evidence>
<dbReference type="NCBIfam" id="TIGR00756">
    <property type="entry name" value="PPR"/>
    <property type="match status" value="3"/>
</dbReference>
<keyword evidence="2" id="KW-0677">Repeat</keyword>
<dbReference type="PROSITE" id="PS51375">
    <property type="entry name" value="PPR"/>
    <property type="match status" value="1"/>
</dbReference>
<dbReference type="Proteomes" id="UP001151529">
    <property type="component" value="Chromosome 5"/>
</dbReference>
<protein>
    <submittedName>
        <fullName evidence="4">RESPIRATORY COMPLEX I CHAPERONE (CIA84) putative</fullName>
    </submittedName>
</protein>
<dbReference type="EMBL" id="JAPFFL010000003">
    <property type="protein sequence ID" value="KAJ6736718.1"/>
    <property type="molecule type" value="Genomic_DNA"/>
</dbReference>
<feature type="repeat" description="PPR" evidence="3">
    <location>
        <begin position="29"/>
        <end position="63"/>
    </location>
</feature>
<evidence type="ECO:0000313" key="4">
    <source>
        <dbReference type="EMBL" id="KAJ6736718.1"/>
    </source>
</evidence>
<dbReference type="Gene3D" id="1.25.40.10">
    <property type="entry name" value="Tetratricopeptide repeat domain"/>
    <property type="match status" value="1"/>
</dbReference>
<sequence length="120" mass="13820">MLDIFGEAGRIESMKYVFKKMQEMGLKIDVVTYTSILNWVSKSGDVDGAVEIWKEMRENRCFPTVVSYTAYLKVLLDNKRVKEGIGVYKEMLESGDFSKLSYVYCFNGASSCFWQIPRNP</sequence>
<reference evidence="4" key="2">
    <citation type="journal article" date="2023" name="Int. J. Mol. Sci.">
        <title>De Novo Assembly and Annotation of 11 Diverse Shrub Willow (Salix) Genomes Reveals Novel Gene Organization in Sex-Linked Regions.</title>
        <authorList>
            <person name="Hyden B."/>
            <person name="Feng K."/>
            <person name="Yates T.B."/>
            <person name="Jawdy S."/>
            <person name="Cereghino C."/>
            <person name="Smart L.B."/>
            <person name="Muchero W."/>
        </authorList>
    </citation>
    <scope>NUCLEOTIDE SEQUENCE [LARGE SCALE GENOMIC DNA]</scope>
    <source>
        <tissue evidence="4">Shoot tip</tissue>
    </source>
</reference>
<evidence type="ECO:0000256" key="3">
    <source>
        <dbReference type="PROSITE-ProRule" id="PRU00708"/>
    </source>
</evidence>
<keyword evidence="5" id="KW-1185">Reference proteome</keyword>
<dbReference type="AlphaFoldDB" id="A0A9Q0UVW4"/>